<dbReference type="Pfam" id="PF12823">
    <property type="entry name" value="DUF3817"/>
    <property type="match status" value="1"/>
</dbReference>
<evidence type="ECO:0000256" key="1">
    <source>
        <dbReference type="ARBA" id="ARBA00004651"/>
    </source>
</evidence>
<keyword evidence="5 6" id="KW-0472">Membrane</keyword>
<feature type="transmembrane region" description="Helical" evidence="6">
    <location>
        <begin position="137"/>
        <end position="155"/>
    </location>
</feature>
<dbReference type="PANTHER" id="PTHR40077:SF1">
    <property type="entry name" value="MEMBRANE PROTEIN"/>
    <property type="match status" value="1"/>
</dbReference>
<keyword evidence="2" id="KW-1003">Cell membrane</keyword>
<comment type="subcellular location">
    <subcellularLocation>
        <location evidence="1">Cell membrane</location>
        <topology evidence="1">Multi-pass membrane protein</topology>
    </subcellularLocation>
</comment>
<name>A0ABS2MBU7_9ACTN</name>
<evidence type="ECO:0000259" key="7">
    <source>
        <dbReference type="Pfam" id="PF12823"/>
    </source>
</evidence>
<evidence type="ECO:0000256" key="4">
    <source>
        <dbReference type="ARBA" id="ARBA00022989"/>
    </source>
</evidence>
<dbReference type="EMBL" id="JAFBBZ010000001">
    <property type="protein sequence ID" value="MBM7508677.1"/>
    <property type="molecule type" value="Genomic_DNA"/>
</dbReference>
<sequence>MTPRLLFRRLAAAEAVTWSLLLVGMFLKYVTETTDRAVSVFGMLHGVVFVAFGVTTLVVAIDQRWGAGRTLLGLASAVPPLATLPFERYADRRGLLGDTWRLRAQGSTGSPGPEGSPAPTTLERPVAWLVRHPARGLLTGLAAVVALTGAALVAGPPVG</sequence>
<proteinExistence type="predicted"/>
<evidence type="ECO:0000313" key="8">
    <source>
        <dbReference type="EMBL" id="MBM7508677.1"/>
    </source>
</evidence>
<dbReference type="Proteomes" id="UP000732378">
    <property type="component" value="Unassembled WGS sequence"/>
</dbReference>
<reference evidence="8 9" key="1">
    <citation type="submission" date="2021-01" db="EMBL/GenBank/DDBJ databases">
        <title>Sequencing the genomes of 1000 actinobacteria strains.</title>
        <authorList>
            <person name="Klenk H.-P."/>
        </authorList>
    </citation>
    <scope>NUCLEOTIDE SEQUENCE [LARGE SCALE GENOMIC DNA]</scope>
    <source>
        <strain evidence="8 9">DSM 18239</strain>
    </source>
</reference>
<comment type="caution">
    <text evidence="8">The sequence shown here is derived from an EMBL/GenBank/DDBJ whole genome shotgun (WGS) entry which is preliminary data.</text>
</comment>
<dbReference type="PANTHER" id="PTHR40077">
    <property type="entry name" value="MEMBRANE PROTEIN-RELATED"/>
    <property type="match status" value="1"/>
</dbReference>
<evidence type="ECO:0000256" key="6">
    <source>
        <dbReference type="SAM" id="Phobius"/>
    </source>
</evidence>
<organism evidence="8 9">
    <name type="scientific">Nocardioides salarius</name>
    <dbReference type="NCBI Taxonomy" id="374513"/>
    <lineage>
        <taxon>Bacteria</taxon>
        <taxon>Bacillati</taxon>
        <taxon>Actinomycetota</taxon>
        <taxon>Actinomycetes</taxon>
        <taxon>Propionibacteriales</taxon>
        <taxon>Nocardioidaceae</taxon>
        <taxon>Nocardioides</taxon>
    </lineage>
</organism>
<keyword evidence="3 6" id="KW-0812">Transmembrane</keyword>
<evidence type="ECO:0000313" key="9">
    <source>
        <dbReference type="Proteomes" id="UP000732378"/>
    </source>
</evidence>
<dbReference type="NCBIfam" id="TIGR03954">
    <property type="entry name" value="integ_memb_HG"/>
    <property type="match status" value="1"/>
</dbReference>
<feature type="transmembrane region" description="Helical" evidence="6">
    <location>
        <begin position="37"/>
        <end position="61"/>
    </location>
</feature>
<evidence type="ECO:0000256" key="5">
    <source>
        <dbReference type="ARBA" id="ARBA00023136"/>
    </source>
</evidence>
<keyword evidence="9" id="KW-1185">Reference proteome</keyword>
<gene>
    <name evidence="8" type="ORF">JOE61_002491</name>
</gene>
<evidence type="ECO:0000256" key="2">
    <source>
        <dbReference type="ARBA" id="ARBA00022475"/>
    </source>
</evidence>
<accession>A0ABS2MBU7</accession>
<keyword evidence="4 6" id="KW-1133">Transmembrane helix</keyword>
<dbReference type="RefSeq" id="WP_193668212.1">
    <property type="nucleotide sequence ID" value="NZ_JACDTV010000004.1"/>
</dbReference>
<evidence type="ECO:0000256" key="3">
    <source>
        <dbReference type="ARBA" id="ARBA00022692"/>
    </source>
</evidence>
<feature type="transmembrane region" description="Helical" evidence="6">
    <location>
        <begin position="12"/>
        <end position="31"/>
    </location>
</feature>
<feature type="domain" description="DUF3817" evidence="7">
    <location>
        <begin position="6"/>
        <end position="92"/>
    </location>
</feature>
<dbReference type="InterPro" id="IPR023845">
    <property type="entry name" value="DUF3817_TM"/>
</dbReference>
<protein>
    <submittedName>
        <fullName evidence="8">Integral membrane protein</fullName>
    </submittedName>
</protein>